<dbReference type="Pfam" id="PF02618">
    <property type="entry name" value="YceG"/>
    <property type="match status" value="1"/>
</dbReference>
<dbReference type="Gene3D" id="3.30.160.60">
    <property type="entry name" value="Classic Zinc Finger"/>
    <property type="match status" value="1"/>
</dbReference>
<comment type="similarity">
    <text evidence="7">Belongs to the transglycosylase MltG family.</text>
</comment>
<evidence type="ECO:0000256" key="1">
    <source>
        <dbReference type="ARBA" id="ARBA00022475"/>
    </source>
</evidence>
<dbReference type="Proteomes" id="UP000295633">
    <property type="component" value="Unassembled WGS sequence"/>
</dbReference>
<keyword evidence="6 7" id="KW-0961">Cell wall biogenesis/degradation</keyword>
<proteinExistence type="inferred from homology"/>
<dbReference type="PANTHER" id="PTHR30518:SF2">
    <property type="entry name" value="ENDOLYTIC MUREIN TRANSGLYCOSYLASE"/>
    <property type="match status" value="1"/>
</dbReference>
<evidence type="ECO:0000256" key="3">
    <source>
        <dbReference type="ARBA" id="ARBA00022989"/>
    </source>
</evidence>
<comment type="catalytic activity">
    <reaction evidence="7">
        <text>a peptidoglycan chain = a peptidoglycan chain with N-acetyl-1,6-anhydromuramyl-[peptide] at the reducing end + a peptidoglycan chain with N-acetylglucosamine at the non-reducing end.</text>
        <dbReference type="EC" id="4.2.2.29"/>
    </reaction>
</comment>
<feature type="compositionally biased region" description="Low complexity" evidence="8">
    <location>
        <begin position="50"/>
        <end position="67"/>
    </location>
</feature>
<dbReference type="GO" id="GO:0009252">
    <property type="term" value="P:peptidoglycan biosynthetic process"/>
    <property type="evidence" value="ECO:0007669"/>
    <property type="project" value="UniProtKB-UniRule"/>
</dbReference>
<dbReference type="GO" id="GO:0008932">
    <property type="term" value="F:lytic endotransglycosylase activity"/>
    <property type="evidence" value="ECO:0007669"/>
    <property type="project" value="UniProtKB-UniRule"/>
</dbReference>
<keyword evidence="4 7" id="KW-0472">Membrane</keyword>
<comment type="caution">
    <text evidence="9">The sequence shown here is derived from an EMBL/GenBank/DDBJ whole genome shotgun (WGS) entry which is preliminary data.</text>
</comment>
<feature type="site" description="Important for catalytic activity" evidence="7">
    <location>
        <position position="333"/>
    </location>
</feature>
<organism evidence="9 10">
    <name type="scientific">Microbacterium oleivorans</name>
    <dbReference type="NCBI Taxonomy" id="273677"/>
    <lineage>
        <taxon>Bacteria</taxon>
        <taxon>Bacillati</taxon>
        <taxon>Actinomycetota</taxon>
        <taxon>Actinomycetes</taxon>
        <taxon>Micrococcales</taxon>
        <taxon>Microbacteriaceae</taxon>
        <taxon>Microbacterium</taxon>
    </lineage>
</organism>
<feature type="region of interest" description="Disordered" evidence="8">
    <location>
        <begin position="1"/>
        <end position="103"/>
    </location>
</feature>
<dbReference type="EMBL" id="SMZX01000002">
    <property type="protein sequence ID" value="TDL43469.1"/>
    <property type="molecule type" value="Genomic_DNA"/>
</dbReference>
<dbReference type="GO" id="GO:0071555">
    <property type="term" value="P:cell wall organization"/>
    <property type="evidence" value="ECO:0007669"/>
    <property type="project" value="UniProtKB-KW"/>
</dbReference>
<dbReference type="Gene3D" id="3.30.1490.480">
    <property type="entry name" value="Endolytic murein transglycosylase"/>
    <property type="match status" value="1"/>
</dbReference>
<evidence type="ECO:0000313" key="10">
    <source>
        <dbReference type="Proteomes" id="UP000295633"/>
    </source>
</evidence>
<dbReference type="GO" id="GO:0005886">
    <property type="term" value="C:plasma membrane"/>
    <property type="evidence" value="ECO:0007669"/>
    <property type="project" value="UniProtKB-SubCell"/>
</dbReference>
<keyword evidence="3 7" id="KW-1133">Transmembrane helix</keyword>
<keyword evidence="5 7" id="KW-0456">Lyase</keyword>
<keyword evidence="1 7" id="KW-1003">Cell membrane</keyword>
<name>A0A4R5YGN5_9MICO</name>
<dbReference type="NCBIfam" id="TIGR00247">
    <property type="entry name" value="endolytic transglycosylase MltG"/>
    <property type="match status" value="1"/>
</dbReference>
<reference evidence="9 10" key="1">
    <citation type="submission" date="2019-03" db="EMBL/GenBank/DDBJ databases">
        <title>Genome Sequencing and Assembly of Various Microbes Isolated from Partially Reclaimed Soil and Acid Mine Drainage (AMD) Site.</title>
        <authorList>
            <person name="Steinbock B."/>
            <person name="Bechtold R."/>
            <person name="Sevigny J.L."/>
            <person name="Thomas D."/>
            <person name="Cuthill L.R."/>
            <person name="Aveiro Johannsen E.J."/>
            <person name="Thomas K."/>
            <person name="Ghosh A."/>
        </authorList>
    </citation>
    <scope>NUCLEOTIDE SEQUENCE [LARGE SCALE GENOMIC DNA]</scope>
    <source>
        <strain evidence="9 10">F-B2</strain>
    </source>
</reference>
<dbReference type="STRING" id="273677.BW34_00358"/>
<dbReference type="RefSeq" id="WP_133399586.1">
    <property type="nucleotide sequence ID" value="NZ_SMZX01000002.1"/>
</dbReference>
<evidence type="ECO:0000256" key="5">
    <source>
        <dbReference type="ARBA" id="ARBA00023239"/>
    </source>
</evidence>
<dbReference type="AlphaFoldDB" id="A0A4R5YGN5"/>
<dbReference type="PANTHER" id="PTHR30518">
    <property type="entry name" value="ENDOLYTIC MUREIN TRANSGLYCOSYLASE"/>
    <property type="match status" value="1"/>
</dbReference>
<accession>A0A4R5YGN5</accession>
<comment type="function">
    <text evidence="7">Functions as a peptidoglycan terminase that cleaves nascent peptidoglycan strands endolytically to terminate their elongation.</text>
</comment>
<dbReference type="EC" id="4.2.2.29" evidence="7"/>
<evidence type="ECO:0000256" key="4">
    <source>
        <dbReference type="ARBA" id="ARBA00023136"/>
    </source>
</evidence>
<evidence type="ECO:0000256" key="6">
    <source>
        <dbReference type="ARBA" id="ARBA00023316"/>
    </source>
</evidence>
<sequence length="466" mass="50459">MPETPSPGDLPEAPTSRRAAREAQRQNTQSVPGVDDALAAENLQGDRQPVSEPVAAVPPASASPRRTPVAERPLASTTAPIDALFEEKGLKAPSSSSKRHDKDRRKSRVAAWGVFAIVLAIIGGLVGGGVAVWTTYEDQIRKVLGWEEPKDFEAGMAEGEASVTVLSGQTGADISRALFDAGVTKTSDAFYSYLIESAEDPSALKPGVYALQKKMTSEAAYQALLDPTNKQEYTAQLREGLTVAQSVPRIAEGIGLPLEDVENAVKDPSAYGVKAETLEGWLFPATYTFDPDVTAKEVIQRMVDRTVQALDDAGVPTDQRERILTVASIIEKEARYADDFYKVSRVIENRLDPAISDTDGLLQMDSTAQYPFQDREGGTSSRAEELEDDNGWNTYKKKGLPVTPIANPGELAMKAALEPADGPWQYFVTVNLETGETVFSATFAEHEKAVAQYQQWCRDNPDGGCS</sequence>
<keyword evidence="2 7" id="KW-0812">Transmembrane</keyword>
<gene>
    <name evidence="7 9" type="primary">mltG</name>
    <name evidence="9" type="ORF">E2R54_09605</name>
</gene>
<comment type="subcellular location">
    <subcellularLocation>
        <location evidence="7">Cell membrane</location>
        <topology evidence="7">Single-pass membrane protein</topology>
    </subcellularLocation>
</comment>
<evidence type="ECO:0000256" key="7">
    <source>
        <dbReference type="HAMAP-Rule" id="MF_02065"/>
    </source>
</evidence>
<evidence type="ECO:0000256" key="2">
    <source>
        <dbReference type="ARBA" id="ARBA00022692"/>
    </source>
</evidence>
<dbReference type="InterPro" id="IPR003770">
    <property type="entry name" value="MLTG-like"/>
</dbReference>
<evidence type="ECO:0000313" key="9">
    <source>
        <dbReference type="EMBL" id="TDL43469.1"/>
    </source>
</evidence>
<dbReference type="HAMAP" id="MF_02065">
    <property type="entry name" value="MltG"/>
    <property type="match status" value="1"/>
</dbReference>
<feature type="transmembrane region" description="Helical" evidence="7">
    <location>
        <begin position="109"/>
        <end position="133"/>
    </location>
</feature>
<protein>
    <recommendedName>
        <fullName evidence="7">Endolytic murein transglycosylase</fullName>
        <ecNumber evidence="7">4.2.2.29</ecNumber>
    </recommendedName>
    <alternativeName>
        <fullName evidence="7">Peptidoglycan lytic transglycosylase</fullName>
    </alternativeName>
    <alternativeName>
        <fullName evidence="7">Peptidoglycan polymerization terminase</fullName>
    </alternativeName>
</protein>
<evidence type="ECO:0000256" key="8">
    <source>
        <dbReference type="SAM" id="MobiDB-lite"/>
    </source>
</evidence>
<feature type="region of interest" description="Disordered" evidence="8">
    <location>
        <begin position="373"/>
        <end position="394"/>
    </location>
</feature>